<protein>
    <submittedName>
        <fullName evidence="2">Uncharacterized protein</fullName>
    </submittedName>
</protein>
<dbReference type="AlphaFoldDB" id="A0A2D4LRW3"/>
<feature type="transmembrane region" description="Helical" evidence="1">
    <location>
        <begin position="118"/>
        <end position="139"/>
    </location>
</feature>
<keyword evidence="1" id="KW-0812">Transmembrane</keyword>
<accession>A0A2D4LRW3</accession>
<reference evidence="2" key="2">
    <citation type="submission" date="2017-11" db="EMBL/GenBank/DDBJ databases">
        <title>Coralsnake Venomics: Analyses of Venom Gland Transcriptomes and Proteomes of Six Brazilian Taxa.</title>
        <authorList>
            <person name="Aird S.D."/>
            <person name="Jorge da Silva N."/>
            <person name="Qiu L."/>
            <person name="Villar-Briones A."/>
            <person name="Aparecida-Saddi V."/>
            <person name="Campos-Telles M.P."/>
            <person name="Grau M."/>
            <person name="Mikheyev A.S."/>
        </authorList>
    </citation>
    <scope>NUCLEOTIDE SEQUENCE</scope>
    <source>
        <tissue evidence="2">Venom_gland</tissue>
    </source>
</reference>
<keyword evidence="1" id="KW-1133">Transmembrane helix</keyword>
<feature type="transmembrane region" description="Helical" evidence="1">
    <location>
        <begin position="79"/>
        <end position="98"/>
    </location>
</feature>
<organism evidence="2">
    <name type="scientific">Micrurus spixii</name>
    <name type="common">Amazon coral snake</name>
    <dbReference type="NCBI Taxonomy" id="129469"/>
    <lineage>
        <taxon>Eukaryota</taxon>
        <taxon>Metazoa</taxon>
        <taxon>Chordata</taxon>
        <taxon>Craniata</taxon>
        <taxon>Vertebrata</taxon>
        <taxon>Euteleostomi</taxon>
        <taxon>Lepidosauria</taxon>
        <taxon>Squamata</taxon>
        <taxon>Bifurcata</taxon>
        <taxon>Unidentata</taxon>
        <taxon>Episquamata</taxon>
        <taxon>Toxicofera</taxon>
        <taxon>Serpentes</taxon>
        <taxon>Colubroidea</taxon>
        <taxon>Elapidae</taxon>
        <taxon>Elapinae</taxon>
        <taxon>Micrurus</taxon>
    </lineage>
</organism>
<keyword evidence="1" id="KW-0472">Membrane</keyword>
<evidence type="ECO:0000313" key="2">
    <source>
        <dbReference type="EMBL" id="LAB23827.1"/>
    </source>
</evidence>
<sequence>MPVDDSNYGCTECEALNIVKALNNVGRENQRCCDDRNIFHASLTTWGCPYSWLGIRGVVMNDICINLGEEKARRNQCKLYIHFLIALTCTSMCISMLPRCDRLKLKYSLVLSLGPKGSNRFLGMLGKYLAFLFLIPAALSGRQHFK</sequence>
<dbReference type="EMBL" id="IACM01032862">
    <property type="protein sequence ID" value="LAB23830.1"/>
    <property type="molecule type" value="Transcribed_RNA"/>
</dbReference>
<dbReference type="EMBL" id="IACM01032861">
    <property type="protein sequence ID" value="LAB23827.1"/>
    <property type="molecule type" value="Transcribed_RNA"/>
</dbReference>
<reference evidence="2" key="1">
    <citation type="submission" date="2017-07" db="EMBL/GenBank/DDBJ databases">
        <authorList>
            <person name="Mikheyev A."/>
            <person name="Grau M."/>
        </authorList>
    </citation>
    <scope>NUCLEOTIDE SEQUENCE</scope>
    <source>
        <tissue evidence="2">Venom_gland</tissue>
    </source>
</reference>
<proteinExistence type="predicted"/>
<evidence type="ECO:0000256" key="1">
    <source>
        <dbReference type="SAM" id="Phobius"/>
    </source>
</evidence>
<name>A0A2D4LRW3_9SAUR</name>